<feature type="transmembrane region" description="Helical" evidence="1">
    <location>
        <begin position="67"/>
        <end position="87"/>
    </location>
</feature>
<dbReference type="PIRSF" id="PIRSF003203">
    <property type="entry name" value="AzlD"/>
    <property type="match status" value="1"/>
</dbReference>
<accession>A0A1H0BPY5</accession>
<organism evidence="2 3">
    <name type="scientific">Acetanaerobacterium elongatum</name>
    <dbReference type="NCBI Taxonomy" id="258515"/>
    <lineage>
        <taxon>Bacteria</taxon>
        <taxon>Bacillati</taxon>
        <taxon>Bacillota</taxon>
        <taxon>Clostridia</taxon>
        <taxon>Eubacteriales</taxon>
        <taxon>Oscillospiraceae</taxon>
        <taxon>Acetanaerobacterium</taxon>
    </lineage>
</organism>
<dbReference type="EMBL" id="FNID01000020">
    <property type="protein sequence ID" value="SDN47625.1"/>
    <property type="molecule type" value="Genomic_DNA"/>
</dbReference>
<proteinExistence type="predicted"/>
<dbReference type="InterPro" id="IPR008407">
    <property type="entry name" value="Brnchd-chn_aa_trnsp_AzlD"/>
</dbReference>
<protein>
    <submittedName>
        <fullName evidence="2">Branched-chain amino acid transport protein AzlD</fullName>
    </submittedName>
</protein>
<evidence type="ECO:0000313" key="3">
    <source>
        <dbReference type="Proteomes" id="UP000199182"/>
    </source>
</evidence>
<dbReference type="AlphaFoldDB" id="A0A1H0BPY5"/>
<evidence type="ECO:0000256" key="1">
    <source>
        <dbReference type="SAM" id="Phobius"/>
    </source>
</evidence>
<dbReference type="OrthoDB" id="308265at2"/>
<sequence>MILSPLQSLGIILTVAAVTFLTRLTPFVFFSGGKQTPKFVIYLGSVLPPAIMAILVVYCLRSIVFTSFPFGLPELIASIVVVVLHVWKRNTLISILSGTALYMVLVQVVFK</sequence>
<reference evidence="2 3" key="1">
    <citation type="submission" date="2016-10" db="EMBL/GenBank/DDBJ databases">
        <authorList>
            <person name="de Groot N.N."/>
        </authorList>
    </citation>
    <scope>NUCLEOTIDE SEQUENCE [LARGE SCALE GENOMIC DNA]</scope>
    <source>
        <strain evidence="2 3">CGMCC 1.5012</strain>
    </source>
</reference>
<dbReference type="Proteomes" id="UP000199182">
    <property type="component" value="Unassembled WGS sequence"/>
</dbReference>
<feature type="transmembrane region" description="Helical" evidence="1">
    <location>
        <begin position="12"/>
        <end position="33"/>
    </location>
</feature>
<evidence type="ECO:0000313" key="2">
    <source>
        <dbReference type="EMBL" id="SDN47625.1"/>
    </source>
</evidence>
<keyword evidence="3" id="KW-1185">Reference proteome</keyword>
<feature type="transmembrane region" description="Helical" evidence="1">
    <location>
        <begin position="93"/>
        <end position="110"/>
    </location>
</feature>
<keyword evidence="1" id="KW-0812">Transmembrane</keyword>
<feature type="transmembrane region" description="Helical" evidence="1">
    <location>
        <begin position="39"/>
        <end position="60"/>
    </location>
</feature>
<dbReference type="RefSeq" id="WP_092640685.1">
    <property type="nucleotide sequence ID" value="NZ_FNID01000020.1"/>
</dbReference>
<gene>
    <name evidence="2" type="ORF">SAMN05192585_12024</name>
</gene>
<keyword evidence="1" id="KW-1133">Transmembrane helix</keyword>
<dbReference type="Pfam" id="PF05437">
    <property type="entry name" value="AzlD"/>
    <property type="match status" value="1"/>
</dbReference>
<name>A0A1H0BPY5_9FIRM</name>
<dbReference type="STRING" id="258515.SAMN05192585_12024"/>
<keyword evidence="1" id="KW-0472">Membrane</keyword>